<evidence type="ECO:0000313" key="4">
    <source>
        <dbReference type="Proteomes" id="UP000038750"/>
    </source>
</evidence>
<dbReference type="AlphaFoldDB" id="A0A0T9M464"/>
<keyword evidence="2" id="KW-0378">Hydrolase</keyword>
<keyword evidence="5" id="KW-1185">Reference proteome</keyword>
<dbReference type="OrthoDB" id="6196780at2"/>
<evidence type="ECO:0000313" key="3">
    <source>
        <dbReference type="EMBL" id="QGR71412.1"/>
    </source>
</evidence>
<gene>
    <name evidence="2" type="primary">yabJ_2</name>
    <name evidence="2" type="ORF">ERS008530_01571</name>
    <name evidence="3" type="ORF">FOC37_14260</name>
</gene>
<organism evidence="2 4">
    <name type="scientific">Yersinia intermedia</name>
    <dbReference type="NCBI Taxonomy" id="631"/>
    <lineage>
        <taxon>Bacteria</taxon>
        <taxon>Pseudomonadati</taxon>
        <taxon>Pseudomonadota</taxon>
        <taxon>Gammaproteobacteria</taxon>
        <taxon>Enterobacterales</taxon>
        <taxon>Yersiniaceae</taxon>
        <taxon>Yersinia</taxon>
    </lineage>
</organism>
<dbReference type="Pfam" id="PF01042">
    <property type="entry name" value="Ribonuc_L-PSP"/>
    <property type="match status" value="1"/>
</dbReference>
<dbReference type="RefSeq" id="WP_005184282.1">
    <property type="nucleotide sequence ID" value="NZ_CBCSII010000010.1"/>
</dbReference>
<proteinExistence type="inferred from homology"/>
<evidence type="ECO:0000313" key="5">
    <source>
        <dbReference type="Proteomes" id="UP000424966"/>
    </source>
</evidence>
<evidence type="ECO:0000256" key="1">
    <source>
        <dbReference type="ARBA" id="ARBA00010552"/>
    </source>
</evidence>
<dbReference type="InterPro" id="IPR006175">
    <property type="entry name" value="YjgF/YER057c/UK114"/>
</dbReference>
<dbReference type="GeneID" id="58047449"/>
<reference evidence="3 5" key="2">
    <citation type="submission" date="2019-11" db="EMBL/GenBank/DDBJ databases">
        <title>FDA dAtabase for Regulatory Grade micrObial Sequences (FDA-ARGOS): Supporting development and validation of Infectious Disease Dx tests.</title>
        <authorList>
            <person name="Patel R."/>
            <person name="Rucinski S."/>
            <person name="Tallon L."/>
            <person name="Sadzewicz L."/>
            <person name="Vavikolanu K."/>
            <person name="Mehta A."/>
            <person name="Aluvathingal J."/>
            <person name="Nadendla S."/>
            <person name="Nandy P."/>
            <person name="Geyer C."/>
            <person name="Yan Y."/>
            <person name="Sichtig H."/>
        </authorList>
    </citation>
    <scope>NUCLEOTIDE SEQUENCE [LARGE SCALE GENOMIC DNA]</scope>
    <source>
        <strain evidence="3 5">FDAARGOS_729</strain>
    </source>
</reference>
<comment type="similarity">
    <text evidence="1">Belongs to the RutC family.</text>
</comment>
<dbReference type="STRING" id="631.CH53_4008"/>
<dbReference type="EMBL" id="CPZJ01000005">
    <property type="protein sequence ID" value="CNF58035.1"/>
    <property type="molecule type" value="Genomic_DNA"/>
</dbReference>
<dbReference type="PANTHER" id="PTHR11803:SF58">
    <property type="entry name" value="PROTEIN HMF1-RELATED"/>
    <property type="match status" value="1"/>
</dbReference>
<dbReference type="EMBL" id="CP046294">
    <property type="protein sequence ID" value="QGR71412.1"/>
    <property type="molecule type" value="Genomic_DNA"/>
</dbReference>
<dbReference type="eggNOG" id="COG0251">
    <property type="taxonomic scope" value="Bacteria"/>
</dbReference>
<name>A0A0T9M464_YERIN</name>
<dbReference type="SUPFAM" id="SSF55298">
    <property type="entry name" value="YjgF-like"/>
    <property type="match status" value="1"/>
</dbReference>
<dbReference type="GO" id="GO:0019239">
    <property type="term" value="F:deaminase activity"/>
    <property type="evidence" value="ECO:0007669"/>
    <property type="project" value="TreeGrafter"/>
</dbReference>
<dbReference type="GO" id="GO:0005829">
    <property type="term" value="C:cytosol"/>
    <property type="evidence" value="ECO:0007669"/>
    <property type="project" value="TreeGrafter"/>
</dbReference>
<dbReference type="Proteomes" id="UP000038750">
    <property type="component" value="Unassembled WGS sequence"/>
</dbReference>
<protein>
    <submittedName>
        <fullName evidence="2">Endoribonuclease L-PSP</fullName>
        <ecNumber evidence="2">3.5.4.-</ecNumber>
    </submittedName>
    <submittedName>
        <fullName evidence="3">RidA family protein</fullName>
    </submittedName>
</protein>
<dbReference type="CDD" id="cd00448">
    <property type="entry name" value="YjgF_YER057c_UK114_family"/>
    <property type="match status" value="1"/>
</dbReference>
<dbReference type="Gene3D" id="3.30.1330.40">
    <property type="entry name" value="RutC-like"/>
    <property type="match status" value="1"/>
</dbReference>
<dbReference type="Proteomes" id="UP000424966">
    <property type="component" value="Chromosome"/>
</dbReference>
<dbReference type="EC" id="3.5.4.-" evidence="2"/>
<evidence type="ECO:0000313" key="2">
    <source>
        <dbReference type="EMBL" id="CNF58035.1"/>
    </source>
</evidence>
<dbReference type="InterPro" id="IPR035959">
    <property type="entry name" value="RutC-like_sf"/>
</dbReference>
<dbReference type="PANTHER" id="PTHR11803">
    <property type="entry name" value="2-IMINOBUTANOATE/2-IMINOPROPANOATE DEAMINASE RIDA"/>
    <property type="match status" value="1"/>
</dbReference>
<reference evidence="2 4" key="1">
    <citation type="submission" date="2015-03" db="EMBL/GenBank/DDBJ databases">
        <authorList>
            <person name="Murphy D."/>
        </authorList>
    </citation>
    <scope>NUCLEOTIDE SEQUENCE [LARGE SCALE GENOMIC DNA]</scope>
    <source>
        <strain evidence="2 4">BR165/97</strain>
    </source>
</reference>
<sequence>MTLLRKNYPHIANPVGAYVHSVQHNGLLYISGMTAFGTVAQGKSMAEQATEIFHQIANIAQAENSSFADLIKITLFVTDISQLSTLRDVMYQFYGENLPASSLVEVKSLFSPEINIEIETLFAVNPA</sequence>
<accession>A0A0T9M464</accession>